<protein>
    <submittedName>
        <fullName evidence="1">Uncharacterized protein</fullName>
    </submittedName>
</protein>
<organism evidence="1 2">
    <name type="scientific">Hibiscus syriacus</name>
    <name type="common">Rose of Sharon</name>
    <dbReference type="NCBI Taxonomy" id="106335"/>
    <lineage>
        <taxon>Eukaryota</taxon>
        <taxon>Viridiplantae</taxon>
        <taxon>Streptophyta</taxon>
        <taxon>Embryophyta</taxon>
        <taxon>Tracheophyta</taxon>
        <taxon>Spermatophyta</taxon>
        <taxon>Magnoliopsida</taxon>
        <taxon>eudicotyledons</taxon>
        <taxon>Gunneridae</taxon>
        <taxon>Pentapetalae</taxon>
        <taxon>rosids</taxon>
        <taxon>malvids</taxon>
        <taxon>Malvales</taxon>
        <taxon>Malvaceae</taxon>
        <taxon>Malvoideae</taxon>
        <taxon>Hibiscus</taxon>
    </lineage>
</organism>
<name>A0A6A2Y9C9_HIBSY</name>
<accession>A0A6A2Y9C9</accession>
<evidence type="ECO:0000313" key="2">
    <source>
        <dbReference type="Proteomes" id="UP000436088"/>
    </source>
</evidence>
<dbReference type="Proteomes" id="UP000436088">
    <property type="component" value="Unassembled WGS sequence"/>
</dbReference>
<reference evidence="1" key="1">
    <citation type="submission" date="2019-09" db="EMBL/GenBank/DDBJ databases">
        <title>Draft genome information of white flower Hibiscus syriacus.</title>
        <authorList>
            <person name="Kim Y.-M."/>
        </authorList>
    </citation>
    <scope>NUCLEOTIDE SEQUENCE [LARGE SCALE GENOMIC DNA]</scope>
    <source>
        <strain evidence="1">YM2019G1</strain>
    </source>
</reference>
<proteinExistence type="predicted"/>
<gene>
    <name evidence="1" type="ORF">F3Y22_tig00111402pilonHSYRG00339</name>
</gene>
<dbReference type="AlphaFoldDB" id="A0A6A2Y9C9"/>
<comment type="caution">
    <text evidence="1">The sequence shown here is derived from an EMBL/GenBank/DDBJ whole genome shotgun (WGS) entry which is preliminary data.</text>
</comment>
<sequence length="63" mass="7118">MRVMADCGSLCEILCVYFPKMRSRIVSRIGFVIDVDSDSGVLKVLASTFLVDFGYLLARWCCF</sequence>
<keyword evidence="2" id="KW-1185">Reference proteome</keyword>
<dbReference type="EMBL" id="VEPZ02001331">
    <property type="protein sequence ID" value="KAE8678835.1"/>
    <property type="molecule type" value="Genomic_DNA"/>
</dbReference>
<evidence type="ECO:0000313" key="1">
    <source>
        <dbReference type="EMBL" id="KAE8678835.1"/>
    </source>
</evidence>